<gene>
    <name evidence="3" type="ORF">CEE69_26045</name>
</gene>
<evidence type="ECO:0000256" key="1">
    <source>
        <dbReference type="SAM" id="MobiDB-lite"/>
    </source>
</evidence>
<evidence type="ECO:0008006" key="5">
    <source>
        <dbReference type="Google" id="ProtNLM"/>
    </source>
</evidence>
<accession>A0A2G1W0Q0</accession>
<evidence type="ECO:0000313" key="3">
    <source>
        <dbReference type="EMBL" id="PHQ32430.1"/>
    </source>
</evidence>
<reference evidence="3 4" key="1">
    <citation type="submission" date="2017-06" db="EMBL/GenBank/DDBJ databases">
        <title>Description of Rhodopirellula bahusiensis sp. nov.</title>
        <authorList>
            <person name="Kizina J."/>
            <person name="Harder J."/>
        </authorList>
    </citation>
    <scope>NUCLEOTIDE SEQUENCE [LARGE SCALE GENOMIC DNA]</scope>
    <source>
        <strain evidence="3 4">SWK21</strain>
    </source>
</reference>
<name>A0A2G1W0Q0_9BACT</name>
<sequence>MIRSPARRAHSLVELMIVLSVLSSLITVSIGWIHQSMKLSKQMHSRQAHQTNLTRLTRMIRDDARTADKASVDGQTLTLPSLDVVYQIDGSVIQRTEEIDASTTRTDVFELQPGSRVHWIETELPTAITLQVKRSSGTPIPSRLPPSDDPNAASSDTTDRNDLHLRMELNRYARFGVKP</sequence>
<keyword evidence="2" id="KW-0812">Transmembrane</keyword>
<dbReference type="EMBL" id="NIZW01000027">
    <property type="protein sequence ID" value="PHQ32430.1"/>
    <property type="molecule type" value="Genomic_DNA"/>
</dbReference>
<proteinExistence type="predicted"/>
<evidence type="ECO:0000256" key="2">
    <source>
        <dbReference type="SAM" id="Phobius"/>
    </source>
</evidence>
<feature type="region of interest" description="Disordered" evidence="1">
    <location>
        <begin position="134"/>
        <end position="162"/>
    </location>
</feature>
<keyword evidence="2" id="KW-0472">Membrane</keyword>
<comment type="caution">
    <text evidence="3">The sequence shown here is derived from an EMBL/GenBank/DDBJ whole genome shotgun (WGS) entry which is preliminary data.</text>
</comment>
<keyword evidence="4" id="KW-1185">Reference proteome</keyword>
<evidence type="ECO:0000313" key="4">
    <source>
        <dbReference type="Proteomes" id="UP000225740"/>
    </source>
</evidence>
<dbReference type="OrthoDB" id="270695at2"/>
<feature type="transmembrane region" description="Helical" evidence="2">
    <location>
        <begin position="12"/>
        <end position="33"/>
    </location>
</feature>
<protein>
    <recommendedName>
        <fullName evidence="5">Prepilin-type cleavage/methylation domain-containing protein</fullName>
    </recommendedName>
</protein>
<keyword evidence="2" id="KW-1133">Transmembrane helix</keyword>
<dbReference type="AlphaFoldDB" id="A0A2G1W0Q0"/>
<dbReference type="Proteomes" id="UP000225740">
    <property type="component" value="Unassembled WGS sequence"/>
</dbReference>
<organism evidence="3 4">
    <name type="scientific">Rhodopirellula bahusiensis</name>
    <dbReference type="NCBI Taxonomy" id="2014065"/>
    <lineage>
        <taxon>Bacteria</taxon>
        <taxon>Pseudomonadati</taxon>
        <taxon>Planctomycetota</taxon>
        <taxon>Planctomycetia</taxon>
        <taxon>Pirellulales</taxon>
        <taxon>Pirellulaceae</taxon>
        <taxon>Rhodopirellula</taxon>
    </lineage>
</organism>